<feature type="region of interest" description="Disordered" evidence="1">
    <location>
        <begin position="179"/>
        <end position="278"/>
    </location>
</feature>
<sequence length="529" mass="58649">MSSPARKTKPSPAKSSPRGEPSPQKRSPYDLNPTYSTIIPSFLSCQSPMQWGLMGIVITYLKQNNRYEALERFARCRDPARRGSYKHMVAVCMGWDHATDFAKLSISRLCKHEDCGSAKEHPIFPMSEDERLECFRRFFQWLMLTNETTKLRAMKKCIPEFKDPDGHLVALDAEITTFLTQSEGPPSSAGRKRKRDTTETTTPSKQKKVSGDPSKSIAEPFPLADSDEDTTPSKQKVLGGTSESIALQPFPLAPSDDEDDEVEFVEGPSSTNISRKESAVPVAGSSSLGKKPSEGVESRWISYFSRACDDLEEAAKGDEMQDTLLGPNYNLFIIVLKLSPDIPSFDPHHNKSNKWSGYNKKSTWGQLNSTIHENKKTSTLNTVASPNPQTTRRFSMRLKRKLEGVNASPAPKRMKRAEDPEDSTIQPTQGASSSPTRSKSNRIASSPPKSQPTPTKAGPSSGAGSSNVGPCRCTAKDQEEVLIKACQCLAILCEQEDLDWSLLFAMQGLYRPLERRIKVWEAEPIPNKA</sequence>
<dbReference type="OrthoDB" id="3099818at2759"/>
<dbReference type="EMBL" id="ML769486">
    <property type="protein sequence ID" value="KAE9398227.1"/>
    <property type="molecule type" value="Genomic_DNA"/>
</dbReference>
<dbReference type="Proteomes" id="UP000799118">
    <property type="component" value="Unassembled WGS sequence"/>
</dbReference>
<feature type="compositionally biased region" description="Polar residues" evidence="1">
    <location>
        <begin position="423"/>
        <end position="444"/>
    </location>
</feature>
<protein>
    <submittedName>
        <fullName evidence="2">Uncharacterized protein</fullName>
    </submittedName>
</protein>
<feature type="compositionally biased region" description="Acidic residues" evidence="1">
    <location>
        <begin position="255"/>
        <end position="264"/>
    </location>
</feature>
<evidence type="ECO:0000313" key="3">
    <source>
        <dbReference type="Proteomes" id="UP000799118"/>
    </source>
</evidence>
<feature type="region of interest" description="Disordered" evidence="1">
    <location>
        <begin position="1"/>
        <end position="31"/>
    </location>
</feature>
<accession>A0A6A4HMG3</accession>
<reference evidence="2" key="1">
    <citation type="journal article" date="2019" name="Environ. Microbiol.">
        <title>Fungal ecological strategies reflected in gene transcription - a case study of two litter decomposers.</title>
        <authorList>
            <person name="Barbi F."/>
            <person name="Kohler A."/>
            <person name="Barry K."/>
            <person name="Baskaran P."/>
            <person name="Daum C."/>
            <person name="Fauchery L."/>
            <person name="Ihrmark K."/>
            <person name="Kuo A."/>
            <person name="LaButti K."/>
            <person name="Lipzen A."/>
            <person name="Morin E."/>
            <person name="Grigoriev I.V."/>
            <person name="Henrissat B."/>
            <person name="Lindahl B."/>
            <person name="Martin F."/>
        </authorList>
    </citation>
    <scope>NUCLEOTIDE SEQUENCE</scope>
    <source>
        <strain evidence="2">JB14</strain>
    </source>
</reference>
<feature type="compositionally biased region" description="Low complexity" evidence="1">
    <location>
        <begin position="445"/>
        <end position="456"/>
    </location>
</feature>
<name>A0A6A4HMG3_9AGAR</name>
<proteinExistence type="predicted"/>
<dbReference type="AlphaFoldDB" id="A0A6A4HMG3"/>
<keyword evidence="3" id="KW-1185">Reference proteome</keyword>
<organism evidence="2 3">
    <name type="scientific">Gymnopus androsaceus JB14</name>
    <dbReference type="NCBI Taxonomy" id="1447944"/>
    <lineage>
        <taxon>Eukaryota</taxon>
        <taxon>Fungi</taxon>
        <taxon>Dikarya</taxon>
        <taxon>Basidiomycota</taxon>
        <taxon>Agaricomycotina</taxon>
        <taxon>Agaricomycetes</taxon>
        <taxon>Agaricomycetidae</taxon>
        <taxon>Agaricales</taxon>
        <taxon>Marasmiineae</taxon>
        <taxon>Omphalotaceae</taxon>
        <taxon>Gymnopus</taxon>
    </lineage>
</organism>
<feature type="compositionally biased region" description="Polar residues" evidence="1">
    <location>
        <begin position="371"/>
        <end position="393"/>
    </location>
</feature>
<gene>
    <name evidence="2" type="ORF">BT96DRAFT_995122</name>
</gene>
<feature type="region of interest" description="Disordered" evidence="1">
    <location>
        <begin position="371"/>
        <end position="469"/>
    </location>
</feature>
<evidence type="ECO:0000256" key="1">
    <source>
        <dbReference type="SAM" id="MobiDB-lite"/>
    </source>
</evidence>
<evidence type="ECO:0000313" key="2">
    <source>
        <dbReference type="EMBL" id="KAE9398227.1"/>
    </source>
</evidence>